<reference evidence="1" key="1">
    <citation type="submission" date="2023-12" db="EMBL/GenBank/DDBJ databases">
        <title>Fervidustalea candida gen. nov., sp. nov., a novel member of the family Paenibacillaceae isolated from a geothermal area.</title>
        <authorList>
            <person name="Li W.-J."/>
            <person name="Jiao J.-Y."/>
            <person name="Chen Y."/>
        </authorList>
    </citation>
    <scope>NUCLEOTIDE SEQUENCE</scope>
    <source>
        <strain evidence="1">SYSU GA230002</strain>
    </source>
</reference>
<gene>
    <name evidence="1" type="ORF">VF724_18990</name>
</gene>
<evidence type="ECO:0000313" key="1">
    <source>
        <dbReference type="EMBL" id="MEB3103725.1"/>
    </source>
</evidence>
<name>A0ABU5ZQL6_9BACL</name>
<sequence length="110" mass="12840">MDQRLVEEWKRRLPERLNSSDSVEVHADDGIPNALLIHMDVAGRSKYSFDFRCTYMDSREVKVDLLDVEQDGIHVDEHTEPIQNLAEDYVRHIHECAQDLQDVTTQIYQG</sequence>
<keyword evidence="2" id="KW-1185">Reference proteome</keyword>
<comment type="caution">
    <text evidence="1">The sequence shown here is derived from an EMBL/GenBank/DDBJ whole genome shotgun (WGS) entry which is preliminary data.</text>
</comment>
<proteinExistence type="predicted"/>
<dbReference type="RefSeq" id="WP_371755853.1">
    <property type="nucleotide sequence ID" value="NZ_JAYJLD010000047.1"/>
</dbReference>
<evidence type="ECO:0000313" key="2">
    <source>
        <dbReference type="Proteomes" id="UP001310386"/>
    </source>
</evidence>
<protein>
    <submittedName>
        <fullName evidence="1">Uncharacterized protein</fullName>
    </submittedName>
</protein>
<accession>A0ABU5ZQL6</accession>
<dbReference type="EMBL" id="JAYJLD010000047">
    <property type="protein sequence ID" value="MEB3103725.1"/>
    <property type="molecule type" value="Genomic_DNA"/>
</dbReference>
<dbReference type="Proteomes" id="UP001310386">
    <property type="component" value="Unassembled WGS sequence"/>
</dbReference>
<organism evidence="1 2">
    <name type="scientific">Ferviditalea candida</name>
    <dbReference type="NCBI Taxonomy" id="3108399"/>
    <lineage>
        <taxon>Bacteria</taxon>
        <taxon>Bacillati</taxon>
        <taxon>Bacillota</taxon>
        <taxon>Bacilli</taxon>
        <taxon>Bacillales</taxon>
        <taxon>Paenibacillaceae</taxon>
        <taxon>Ferviditalea</taxon>
    </lineage>
</organism>